<evidence type="ECO:0000256" key="1">
    <source>
        <dbReference type="ARBA" id="ARBA00004651"/>
    </source>
</evidence>
<keyword evidence="6 10" id="KW-0812">Transmembrane</keyword>
<evidence type="ECO:0000256" key="4">
    <source>
        <dbReference type="ARBA" id="ARBA00022475"/>
    </source>
</evidence>
<keyword evidence="5 10" id="KW-0762">Sugar transport</keyword>
<evidence type="ECO:0000256" key="3">
    <source>
        <dbReference type="ARBA" id="ARBA00022448"/>
    </source>
</evidence>
<feature type="transmembrane region" description="Helical" evidence="10">
    <location>
        <begin position="69"/>
        <end position="92"/>
    </location>
</feature>
<comment type="function">
    <text evidence="10">Mediates both low-affinity uptake and efflux of sugar across the membrane.</text>
</comment>
<evidence type="ECO:0000256" key="6">
    <source>
        <dbReference type="ARBA" id="ARBA00022692"/>
    </source>
</evidence>
<comment type="caution">
    <text evidence="11">The sequence shown here is derived from an EMBL/GenBank/DDBJ whole genome shotgun (WGS) entry which is preliminary data.</text>
</comment>
<keyword evidence="7" id="KW-0677">Repeat</keyword>
<dbReference type="GO" id="GO:0005886">
    <property type="term" value="C:plasma membrane"/>
    <property type="evidence" value="ECO:0007669"/>
    <property type="project" value="UniProtKB-SubCell"/>
</dbReference>
<evidence type="ECO:0000256" key="2">
    <source>
        <dbReference type="ARBA" id="ARBA00007809"/>
    </source>
</evidence>
<feature type="transmembrane region" description="Helical" evidence="10">
    <location>
        <begin position="6"/>
        <end position="26"/>
    </location>
</feature>
<reference evidence="11" key="1">
    <citation type="submission" date="2024-03" db="EMBL/GenBank/DDBJ databases">
        <title>WGS assembly of Saponaria officinalis var. Norfolk2.</title>
        <authorList>
            <person name="Jenkins J."/>
            <person name="Shu S."/>
            <person name="Grimwood J."/>
            <person name="Barry K."/>
            <person name="Goodstein D."/>
            <person name="Schmutz J."/>
            <person name="Leebens-Mack J."/>
            <person name="Osbourn A."/>
        </authorList>
    </citation>
    <scope>NUCLEOTIDE SEQUENCE [LARGE SCALE GENOMIC DNA]</scope>
    <source>
        <strain evidence="11">JIC</strain>
    </source>
</reference>
<feature type="transmembrane region" description="Helical" evidence="10">
    <location>
        <begin position="130"/>
        <end position="152"/>
    </location>
</feature>
<feature type="transmembrane region" description="Helical" evidence="10">
    <location>
        <begin position="104"/>
        <end position="124"/>
    </location>
</feature>
<comment type="subcellular location">
    <subcellularLocation>
        <location evidence="1 10">Cell membrane</location>
        <topology evidence="1 10">Multi-pass membrane protein</topology>
    </subcellularLocation>
</comment>
<dbReference type="EMBL" id="JBDFQZ010000002">
    <property type="protein sequence ID" value="KAK9748290.1"/>
    <property type="molecule type" value="Genomic_DNA"/>
</dbReference>
<keyword evidence="4" id="KW-1003">Cell membrane</keyword>
<evidence type="ECO:0000256" key="10">
    <source>
        <dbReference type="RuleBase" id="RU910715"/>
    </source>
</evidence>
<dbReference type="InterPro" id="IPR047664">
    <property type="entry name" value="SWEET"/>
</dbReference>
<dbReference type="AlphaFoldDB" id="A0AAW1MPY7"/>
<keyword evidence="8 10" id="KW-1133">Transmembrane helix</keyword>
<feature type="transmembrane region" description="Helical" evidence="10">
    <location>
        <begin position="191"/>
        <end position="212"/>
    </location>
</feature>
<dbReference type="FunFam" id="1.20.1280.290:FF:000001">
    <property type="entry name" value="Bidirectional sugar transporter SWEET"/>
    <property type="match status" value="1"/>
</dbReference>
<proteinExistence type="inferred from homology"/>
<comment type="similarity">
    <text evidence="2 10">Belongs to the SWEET sugar transporter family.</text>
</comment>
<name>A0AAW1MPY7_SAPOF</name>
<evidence type="ECO:0000256" key="5">
    <source>
        <dbReference type="ARBA" id="ARBA00022597"/>
    </source>
</evidence>
<keyword evidence="9 10" id="KW-0472">Membrane</keyword>
<dbReference type="Proteomes" id="UP001443914">
    <property type="component" value="Unassembled WGS sequence"/>
</dbReference>
<evidence type="ECO:0000313" key="11">
    <source>
        <dbReference type="EMBL" id="KAK9748290.1"/>
    </source>
</evidence>
<accession>A0AAW1MPY7</accession>
<sequence length="329" mass="36809">MITIHHPWVFAFGILGNVISFMVFLAPLPTFIRIYKKKSTEGFQSVPYVVAIFSAMLWIYYAMLKGNSLLLITVNVAGVIIETIYVVVFVTYAPRQAKMFTLKLLMFMNFGGFCAIVLLCHYLAKGEVRVQVFGWVCVVFSVSVFAAPLSIIRSVIRTKSVEYMPFNLSLCLTLTATIWFFYGFVQKDLYITLPNIVGFVFGVVQMILYGIYRKHDKMAQKHKLPEQQVIVEITTSPMKQNNTTNNTVETYNALNCTPKTKDIIPPQQNNNEVEVVIANIGNIDNIECPNKDKDDRPLHGSGTPTCNVDLGFSVCGPGPSSAQLVQCAV</sequence>
<gene>
    <name evidence="11" type="ORF">RND81_02G047900</name>
</gene>
<evidence type="ECO:0000313" key="12">
    <source>
        <dbReference type="Proteomes" id="UP001443914"/>
    </source>
</evidence>
<dbReference type="Gene3D" id="1.20.1280.290">
    <property type="match status" value="2"/>
</dbReference>
<evidence type="ECO:0000256" key="8">
    <source>
        <dbReference type="ARBA" id="ARBA00022989"/>
    </source>
</evidence>
<feature type="transmembrane region" description="Helical" evidence="10">
    <location>
        <begin position="164"/>
        <end position="185"/>
    </location>
</feature>
<feature type="transmembrane region" description="Helical" evidence="10">
    <location>
        <begin position="46"/>
        <end position="63"/>
    </location>
</feature>
<evidence type="ECO:0000256" key="9">
    <source>
        <dbReference type="ARBA" id="ARBA00023136"/>
    </source>
</evidence>
<dbReference type="Pfam" id="PF03083">
    <property type="entry name" value="MtN3_slv"/>
    <property type="match status" value="2"/>
</dbReference>
<dbReference type="InterPro" id="IPR004316">
    <property type="entry name" value="SWEET_rpt"/>
</dbReference>
<dbReference type="FunFam" id="1.20.1280.290:FF:000003">
    <property type="entry name" value="Bidirectional sugar transporter SWEET"/>
    <property type="match status" value="1"/>
</dbReference>
<dbReference type="PANTHER" id="PTHR10791:SF22">
    <property type="entry name" value="BIDIRECTIONAL SUGAR TRANSPORTER SWEET11"/>
    <property type="match status" value="1"/>
</dbReference>
<dbReference type="PANTHER" id="PTHR10791">
    <property type="entry name" value="RAG1-ACTIVATING PROTEIN 1"/>
    <property type="match status" value="1"/>
</dbReference>
<protein>
    <recommendedName>
        <fullName evidence="10">Bidirectional sugar transporter SWEET</fullName>
    </recommendedName>
</protein>
<keyword evidence="12" id="KW-1185">Reference proteome</keyword>
<keyword evidence="3 10" id="KW-0813">Transport</keyword>
<dbReference type="GO" id="GO:0051119">
    <property type="term" value="F:sugar transmembrane transporter activity"/>
    <property type="evidence" value="ECO:0007669"/>
    <property type="project" value="InterPro"/>
</dbReference>
<evidence type="ECO:0000256" key="7">
    <source>
        <dbReference type="ARBA" id="ARBA00022737"/>
    </source>
</evidence>
<organism evidence="11 12">
    <name type="scientific">Saponaria officinalis</name>
    <name type="common">Common soapwort</name>
    <name type="synonym">Lychnis saponaria</name>
    <dbReference type="NCBI Taxonomy" id="3572"/>
    <lineage>
        <taxon>Eukaryota</taxon>
        <taxon>Viridiplantae</taxon>
        <taxon>Streptophyta</taxon>
        <taxon>Embryophyta</taxon>
        <taxon>Tracheophyta</taxon>
        <taxon>Spermatophyta</taxon>
        <taxon>Magnoliopsida</taxon>
        <taxon>eudicotyledons</taxon>
        <taxon>Gunneridae</taxon>
        <taxon>Pentapetalae</taxon>
        <taxon>Caryophyllales</taxon>
        <taxon>Caryophyllaceae</taxon>
        <taxon>Caryophylleae</taxon>
        <taxon>Saponaria</taxon>
    </lineage>
</organism>